<protein>
    <submittedName>
        <fullName evidence="11">Putative transposase</fullName>
    </submittedName>
</protein>
<evidence type="ECO:0000256" key="6">
    <source>
        <dbReference type="ARBA" id="ARBA00023172"/>
    </source>
</evidence>
<evidence type="ECO:0000256" key="4">
    <source>
        <dbReference type="ARBA" id="ARBA00022833"/>
    </source>
</evidence>
<keyword evidence="5" id="KW-0238">DNA-binding</keyword>
<keyword evidence="2" id="KW-0815">Transposition</keyword>
<dbReference type="Pfam" id="PF12323">
    <property type="entry name" value="HTH_OrfB_IS605"/>
    <property type="match status" value="1"/>
</dbReference>
<reference evidence="12" key="1">
    <citation type="submission" date="2016-10" db="EMBL/GenBank/DDBJ databases">
        <authorList>
            <person name="Varghese N."/>
            <person name="Submissions S."/>
        </authorList>
    </citation>
    <scope>NUCLEOTIDE SEQUENCE [LARGE SCALE GENOMIC DNA]</scope>
    <source>
        <strain evidence="12">DSM 45004</strain>
    </source>
</reference>
<proteinExistence type="inferred from homology"/>
<evidence type="ECO:0000259" key="10">
    <source>
        <dbReference type="Pfam" id="PF12323"/>
    </source>
</evidence>
<evidence type="ECO:0000313" key="12">
    <source>
        <dbReference type="Proteomes" id="UP000198716"/>
    </source>
</evidence>
<feature type="compositionally biased region" description="Basic residues" evidence="7">
    <location>
        <begin position="358"/>
        <end position="372"/>
    </location>
</feature>
<feature type="region of interest" description="Disordered" evidence="7">
    <location>
        <begin position="352"/>
        <end position="420"/>
    </location>
</feature>
<dbReference type="InterPro" id="IPR010095">
    <property type="entry name" value="Cas12f1-like_TNB"/>
</dbReference>
<comment type="similarity">
    <text evidence="1">In the C-terminal section; belongs to the transposase 35 family.</text>
</comment>
<sequence>MQLRYRYRLYPDEAQRRVLAQAFGNARVVYNDAVRARRDAYKSGEKFPVGAVLQKRLITDAKHTDERGWLGKCSNIVLQQAIRDCDTAYKNFVDSLKGKRVGRRVGAPRFKSKRDRRQSIRLHTGGFSIRNNGKLRLARIGDVKVAWSRNLPSDPSSVTVIKTADDRYFASFVVEVGDETMPPVVDEHGQEHDLALDLGLSAFAVDQHGNTIDNPRFLRRAERKLKRAQRELSRTQRGSNNRAKARRKLARQHGKVADARADWLHQETTRIARENQAVFLEDLAVSGLARTRLAKSVRDASWGTFRRLLEEKCARYGRELVVIDRWLPTSQTCSDCGRIDGPKPLTCAHLGMSVRHDPRPRHQRRQKYPRRRTGGETKRLWRRRKTSHRGSGRRSRKQRNPARRCRSVHGVSRVENPRRSRWGARQADVLVYFVGILVVPSAQPVLQIDHPRVAGDREVHQGEGAVQGRVHADVRAEDPCGDVRAFRDVR</sequence>
<keyword evidence="4" id="KW-0862">Zinc</keyword>
<dbReference type="Pfam" id="PF01385">
    <property type="entry name" value="OrfB_IS605"/>
    <property type="match status" value="1"/>
</dbReference>
<feature type="domain" description="Cas12f1-like TNB" evidence="9">
    <location>
        <begin position="302"/>
        <end position="356"/>
    </location>
</feature>
<keyword evidence="3" id="KW-0479">Metal-binding</keyword>
<keyword evidence="12" id="KW-1185">Reference proteome</keyword>
<evidence type="ECO:0000313" key="11">
    <source>
        <dbReference type="EMBL" id="SFE45994.1"/>
    </source>
</evidence>
<organism evidence="11 12">
    <name type="scientific">Actinopolyspora alba</name>
    <dbReference type="NCBI Taxonomy" id="673379"/>
    <lineage>
        <taxon>Bacteria</taxon>
        <taxon>Bacillati</taxon>
        <taxon>Actinomycetota</taxon>
        <taxon>Actinomycetes</taxon>
        <taxon>Actinopolysporales</taxon>
        <taxon>Actinopolysporaceae</taxon>
        <taxon>Actinopolyspora</taxon>
        <taxon>Actinopolyspora alba group</taxon>
    </lineage>
</organism>
<dbReference type="GO" id="GO:0046872">
    <property type="term" value="F:metal ion binding"/>
    <property type="evidence" value="ECO:0007669"/>
    <property type="project" value="UniProtKB-KW"/>
</dbReference>
<dbReference type="NCBIfam" id="NF040570">
    <property type="entry name" value="guided_TnpB"/>
    <property type="match status" value="1"/>
</dbReference>
<dbReference type="GO" id="GO:0006310">
    <property type="term" value="P:DNA recombination"/>
    <property type="evidence" value="ECO:0007669"/>
    <property type="project" value="UniProtKB-KW"/>
</dbReference>
<dbReference type="EMBL" id="FOMZ01000014">
    <property type="protein sequence ID" value="SFE45994.1"/>
    <property type="molecule type" value="Genomic_DNA"/>
</dbReference>
<evidence type="ECO:0000259" key="9">
    <source>
        <dbReference type="Pfam" id="PF07282"/>
    </source>
</evidence>
<dbReference type="Proteomes" id="UP000198716">
    <property type="component" value="Unassembled WGS sequence"/>
</dbReference>
<dbReference type="Pfam" id="PF07282">
    <property type="entry name" value="Cas12f1-like_TNB"/>
    <property type="match status" value="1"/>
</dbReference>
<feature type="region of interest" description="Disordered" evidence="7">
    <location>
        <begin position="228"/>
        <end position="251"/>
    </location>
</feature>
<dbReference type="AlphaFoldDB" id="A0A1I2APR6"/>
<accession>A0A1I2APR6</accession>
<evidence type="ECO:0000256" key="5">
    <source>
        <dbReference type="ARBA" id="ARBA00023125"/>
    </source>
</evidence>
<evidence type="ECO:0000256" key="1">
    <source>
        <dbReference type="ARBA" id="ARBA00008761"/>
    </source>
</evidence>
<keyword evidence="6" id="KW-0233">DNA recombination</keyword>
<dbReference type="GO" id="GO:0032196">
    <property type="term" value="P:transposition"/>
    <property type="evidence" value="ECO:0007669"/>
    <property type="project" value="UniProtKB-KW"/>
</dbReference>
<feature type="compositionally biased region" description="Basic residues" evidence="7">
    <location>
        <begin position="380"/>
        <end position="407"/>
    </location>
</feature>
<dbReference type="GO" id="GO:0003677">
    <property type="term" value="F:DNA binding"/>
    <property type="evidence" value="ECO:0007669"/>
    <property type="project" value="UniProtKB-KW"/>
</dbReference>
<feature type="domain" description="Probable transposase IS891/IS1136/IS1341" evidence="8">
    <location>
        <begin position="172"/>
        <end position="290"/>
    </location>
</feature>
<evidence type="ECO:0000256" key="2">
    <source>
        <dbReference type="ARBA" id="ARBA00022578"/>
    </source>
</evidence>
<gene>
    <name evidence="11" type="ORF">SAMN04487819_11451</name>
</gene>
<feature type="domain" description="Transposase putative helix-turn-helix" evidence="10">
    <location>
        <begin position="1"/>
        <end position="46"/>
    </location>
</feature>
<evidence type="ECO:0000256" key="3">
    <source>
        <dbReference type="ARBA" id="ARBA00022723"/>
    </source>
</evidence>
<evidence type="ECO:0000259" key="8">
    <source>
        <dbReference type="Pfam" id="PF01385"/>
    </source>
</evidence>
<evidence type="ECO:0000256" key="7">
    <source>
        <dbReference type="SAM" id="MobiDB-lite"/>
    </source>
</evidence>
<dbReference type="InterPro" id="IPR001959">
    <property type="entry name" value="Transposase"/>
</dbReference>
<name>A0A1I2APR6_9ACTN</name>
<dbReference type="InterPro" id="IPR021027">
    <property type="entry name" value="Transposase_put_HTH"/>
</dbReference>